<evidence type="ECO:0000313" key="2">
    <source>
        <dbReference type="Proteomes" id="UP000635996"/>
    </source>
</evidence>
<name>A0ABX0YPM6_STRTL</name>
<proteinExistence type="predicted"/>
<organism evidence="1 2">
    <name type="scientific">Streptomyces thermoviolaceus subsp. thermoviolaceus</name>
    <dbReference type="NCBI Taxonomy" id="66860"/>
    <lineage>
        <taxon>Bacteria</taxon>
        <taxon>Bacillati</taxon>
        <taxon>Actinomycetota</taxon>
        <taxon>Actinomycetes</taxon>
        <taxon>Kitasatosporales</taxon>
        <taxon>Streptomycetaceae</taxon>
        <taxon>Streptomyces</taxon>
    </lineage>
</organism>
<protein>
    <submittedName>
        <fullName evidence="1">LytR family transcriptional regulator</fullName>
    </submittedName>
</protein>
<feature type="non-terminal residue" evidence="1">
    <location>
        <position position="55"/>
    </location>
</feature>
<reference evidence="1 2" key="1">
    <citation type="submission" date="2020-03" db="EMBL/GenBank/DDBJ databases">
        <title>WGS of actinomycetes isolated from Thailand.</title>
        <authorList>
            <person name="Thawai C."/>
        </authorList>
    </citation>
    <scope>NUCLEOTIDE SEQUENCE [LARGE SCALE GENOMIC DNA]</scope>
    <source>
        <strain evidence="1 2">NBRC 13905</strain>
    </source>
</reference>
<sequence>MLRWSATVLGLVILSTAGAGYLYYAHLNGNIRTGLRNIGSDSKAHRTKPNAAGQT</sequence>
<comment type="caution">
    <text evidence="1">The sequence shown here is derived from an EMBL/GenBank/DDBJ whole genome shotgun (WGS) entry which is preliminary data.</text>
</comment>
<evidence type="ECO:0000313" key="1">
    <source>
        <dbReference type="EMBL" id="NJP14531.1"/>
    </source>
</evidence>
<dbReference type="EMBL" id="JAATEL010000008">
    <property type="protein sequence ID" value="NJP14531.1"/>
    <property type="molecule type" value="Genomic_DNA"/>
</dbReference>
<gene>
    <name evidence="1" type="ORF">HCJ95_09540</name>
</gene>
<dbReference type="Proteomes" id="UP000635996">
    <property type="component" value="Unassembled WGS sequence"/>
</dbReference>
<keyword evidence="2" id="KW-1185">Reference proteome</keyword>
<accession>A0ABX0YPM6</accession>